<dbReference type="InterPro" id="IPR016032">
    <property type="entry name" value="Sig_transdc_resp-reg_C-effctor"/>
</dbReference>
<dbReference type="RefSeq" id="WP_343065263.1">
    <property type="nucleotide sequence ID" value="NZ_JACHZF010000004.1"/>
</dbReference>
<keyword evidence="3" id="KW-0804">Transcription</keyword>
<dbReference type="PROSITE" id="PS50043">
    <property type="entry name" value="HTH_LUXR_2"/>
    <property type="match status" value="1"/>
</dbReference>
<dbReference type="PANTHER" id="PTHR44688">
    <property type="entry name" value="DNA-BINDING TRANSCRIPTIONAL ACTIVATOR DEVR_DOSR"/>
    <property type="match status" value="1"/>
</dbReference>
<evidence type="ECO:0000313" key="6">
    <source>
        <dbReference type="Proteomes" id="UP000553442"/>
    </source>
</evidence>
<organism evidence="5 6">
    <name type="scientific">Halomonas campaniensis</name>
    <dbReference type="NCBI Taxonomy" id="213554"/>
    <lineage>
        <taxon>Bacteria</taxon>
        <taxon>Pseudomonadati</taxon>
        <taxon>Pseudomonadota</taxon>
        <taxon>Gammaproteobacteria</taxon>
        <taxon>Oceanospirillales</taxon>
        <taxon>Halomonadaceae</taxon>
        <taxon>Halomonas</taxon>
    </lineage>
</organism>
<proteinExistence type="predicted"/>
<gene>
    <name evidence="5" type="ORF">BDK63_000600</name>
</gene>
<reference evidence="5 6" key="1">
    <citation type="submission" date="2020-08" db="EMBL/GenBank/DDBJ databases">
        <title>Genomic Encyclopedia of Archaeal and Bacterial Type Strains, Phase II (KMG-II): from individual species to whole genera.</title>
        <authorList>
            <person name="Goeker M."/>
        </authorList>
    </citation>
    <scope>NUCLEOTIDE SEQUENCE [LARGE SCALE GENOMIC DNA]</scope>
    <source>
        <strain evidence="5 6">5AG</strain>
    </source>
</reference>
<dbReference type="Gene3D" id="1.10.10.10">
    <property type="entry name" value="Winged helix-like DNA-binding domain superfamily/Winged helix DNA-binding domain"/>
    <property type="match status" value="1"/>
</dbReference>
<dbReference type="GO" id="GO:0006355">
    <property type="term" value="P:regulation of DNA-templated transcription"/>
    <property type="evidence" value="ECO:0007669"/>
    <property type="project" value="InterPro"/>
</dbReference>
<dbReference type="EMBL" id="JACHZF010000004">
    <property type="protein sequence ID" value="MBB3329760.1"/>
    <property type="molecule type" value="Genomic_DNA"/>
</dbReference>
<evidence type="ECO:0000256" key="2">
    <source>
        <dbReference type="ARBA" id="ARBA00023125"/>
    </source>
</evidence>
<dbReference type="SUPFAM" id="SSF46894">
    <property type="entry name" value="C-terminal effector domain of the bipartite response regulators"/>
    <property type="match status" value="1"/>
</dbReference>
<dbReference type="PANTHER" id="PTHR44688:SF16">
    <property type="entry name" value="DNA-BINDING TRANSCRIPTIONAL ACTIVATOR DEVR_DOSR"/>
    <property type="match status" value="1"/>
</dbReference>
<evidence type="ECO:0000259" key="4">
    <source>
        <dbReference type="PROSITE" id="PS50043"/>
    </source>
</evidence>
<keyword evidence="6" id="KW-1185">Reference proteome</keyword>
<dbReference type="InterPro" id="IPR000792">
    <property type="entry name" value="Tscrpt_reg_LuxR_C"/>
</dbReference>
<dbReference type="InterPro" id="IPR036388">
    <property type="entry name" value="WH-like_DNA-bd_sf"/>
</dbReference>
<keyword evidence="1" id="KW-0805">Transcription regulation</keyword>
<evidence type="ECO:0000256" key="1">
    <source>
        <dbReference type="ARBA" id="ARBA00023015"/>
    </source>
</evidence>
<evidence type="ECO:0000256" key="3">
    <source>
        <dbReference type="ARBA" id="ARBA00023163"/>
    </source>
</evidence>
<dbReference type="GO" id="GO:0003677">
    <property type="term" value="F:DNA binding"/>
    <property type="evidence" value="ECO:0007669"/>
    <property type="project" value="UniProtKB-KW"/>
</dbReference>
<dbReference type="Proteomes" id="UP000553442">
    <property type="component" value="Unassembled WGS sequence"/>
</dbReference>
<sequence length="264" mass="28827">MAILTTASSTGLSPDWPALLAAVAQCVAHLGSARFEEDLIALLHRGVGIEQCILFAYAEGDRMETRLVENSRYPKVAGRLAALYAGGLFRQDPHYARLRRLLAAGDDEAEGELAPMQTETMSPAYRRHLFAFPDLADKVSLLIPAGPVVYYLNLYRDLGRGRFRPEELATLGALLPLLASLIRRHYRQARPAALPASPEEAAALAPLSARERQLCLHLLRGHTLKTAAAELDVALSTAETYRKRAYAKLGVCSRAALVGLCRRG</sequence>
<comment type="caution">
    <text evidence="5">The sequence shown here is derived from an EMBL/GenBank/DDBJ whole genome shotgun (WGS) entry which is preliminary data.</text>
</comment>
<name>A0A7W5K0N5_9GAMM</name>
<feature type="domain" description="HTH luxR-type" evidence="4">
    <location>
        <begin position="200"/>
        <end position="264"/>
    </location>
</feature>
<evidence type="ECO:0000313" key="5">
    <source>
        <dbReference type="EMBL" id="MBB3329760.1"/>
    </source>
</evidence>
<protein>
    <submittedName>
        <fullName evidence="5">DNA-binding CsgD family transcriptional regulator</fullName>
    </submittedName>
</protein>
<dbReference type="SMART" id="SM00421">
    <property type="entry name" value="HTH_LUXR"/>
    <property type="match status" value="1"/>
</dbReference>
<dbReference type="AlphaFoldDB" id="A0A7W5K0N5"/>
<dbReference type="Pfam" id="PF00196">
    <property type="entry name" value="GerE"/>
    <property type="match status" value="1"/>
</dbReference>
<accession>A0A7W5K0N5</accession>
<keyword evidence="2 5" id="KW-0238">DNA-binding</keyword>